<dbReference type="AlphaFoldDB" id="A0A1B0BXD9"/>
<dbReference type="InterPro" id="IPR005334">
    <property type="entry name" value="Tctex-1-like"/>
</dbReference>
<dbReference type="Proteomes" id="UP000092460">
    <property type="component" value="Unassembled WGS sequence"/>
</dbReference>
<proteinExistence type="inferred from homology"/>
<accession>A0A1B0BXD9</accession>
<organism evidence="2 3">
    <name type="scientific">Glossina palpalis gambiensis</name>
    <dbReference type="NCBI Taxonomy" id="67801"/>
    <lineage>
        <taxon>Eukaryota</taxon>
        <taxon>Metazoa</taxon>
        <taxon>Ecdysozoa</taxon>
        <taxon>Arthropoda</taxon>
        <taxon>Hexapoda</taxon>
        <taxon>Insecta</taxon>
        <taxon>Pterygota</taxon>
        <taxon>Neoptera</taxon>
        <taxon>Endopterygota</taxon>
        <taxon>Diptera</taxon>
        <taxon>Brachycera</taxon>
        <taxon>Muscomorpha</taxon>
        <taxon>Hippoboscoidea</taxon>
        <taxon>Glossinidae</taxon>
        <taxon>Glossina</taxon>
    </lineage>
</organism>
<reference evidence="2" key="2">
    <citation type="submission" date="2020-05" db="UniProtKB">
        <authorList>
            <consortium name="EnsemblMetazoa"/>
        </authorList>
    </citation>
    <scope>IDENTIFICATION</scope>
    <source>
        <strain evidence="2">IAEA</strain>
    </source>
</reference>
<dbReference type="EMBL" id="JXJN01022179">
    <property type="status" value="NOT_ANNOTATED_CDS"/>
    <property type="molecule type" value="Genomic_DNA"/>
</dbReference>
<dbReference type="Pfam" id="PF03645">
    <property type="entry name" value="Tctex-1"/>
    <property type="match status" value="1"/>
</dbReference>
<keyword evidence="3" id="KW-1185">Reference proteome</keyword>
<evidence type="ECO:0000256" key="1">
    <source>
        <dbReference type="ARBA" id="ARBA00005361"/>
    </source>
</evidence>
<dbReference type="EnsemblMetazoa" id="GPPI043387-RA">
    <property type="protein sequence ID" value="GPPI043387-PA"/>
    <property type="gene ID" value="GPPI043387"/>
</dbReference>
<comment type="similarity">
    <text evidence="1">Belongs to the dynein light chain Tctex-type family.</text>
</comment>
<protein>
    <submittedName>
        <fullName evidence="2">Uncharacterized protein</fullName>
    </submittedName>
</protein>
<evidence type="ECO:0000313" key="3">
    <source>
        <dbReference type="Proteomes" id="UP000092460"/>
    </source>
</evidence>
<reference evidence="3" key="1">
    <citation type="submission" date="2015-01" db="EMBL/GenBank/DDBJ databases">
        <authorList>
            <person name="Aksoy S."/>
            <person name="Warren W."/>
            <person name="Wilson R.K."/>
        </authorList>
    </citation>
    <scope>NUCLEOTIDE SEQUENCE [LARGE SCALE GENOMIC DNA]</scope>
    <source>
        <strain evidence="3">IAEA</strain>
    </source>
</reference>
<name>A0A1B0BXD9_9MUSC</name>
<dbReference type="VEuPathDB" id="VectorBase:GPPI043387"/>
<dbReference type="InterPro" id="IPR038586">
    <property type="entry name" value="Tctex-1-like_sf"/>
</dbReference>
<dbReference type="Gene3D" id="3.30.1140.40">
    <property type="entry name" value="Tctex-1"/>
    <property type="match status" value="1"/>
</dbReference>
<dbReference type="STRING" id="67801.A0A1B0BXD9"/>
<evidence type="ECO:0000313" key="2">
    <source>
        <dbReference type="EnsemblMetazoa" id="GPPI043387-PA"/>
    </source>
</evidence>
<sequence length="75" mass="8445">MGKKVDTLIFIQNSKFLVYVQTGKLQKNGAGSHTASFCYWNSDTDGSCTIGFLNLCFPHLNSHLHLGSYLRLRSY</sequence>